<evidence type="ECO:0000313" key="4">
    <source>
        <dbReference type="Proteomes" id="UP000236721"/>
    </source>
</evidence>
<keyword evidence="4" id="KW-1185">Reference proteome</keyword>
<dbReference type="InterPro" id="IPR002737">
    <property type="entry name" value="MEMO1_fam"/>
</dbReference>
<proteinExistence type="inferred from homology"/>
<gene>
    <name evidence="3" type="ORF">SAMN04488244_101269</name>
</gene>
<dbReference type="EMBL" id="FNVG01000001">
    <property type="protein sequence ID" value="SEF46477.1"/>
    <property type="molecule type" value="Genomic_DNA"/>
</dbReference>
<dbReference type="PANTHER" id="PTHR11060">
    <property type="entry name" value="PROTEIN MEMO1"/>
    <property type="match status" value="1"/>
</dbReference>
<dbReference type="Proteomes" id="UP000236721">
    <property type="component" value="Unassembled WGS sequence"/>
</dbReference>
<accession>A0A1H5S9I5</accession>
<sequence>MTIRPPAVAGRFYSDDPAQLTQDLRQLLSDDIDQGGEPAIDPATCGSIRGLIVPHAGYVFSGRTAGLAYRLLKPIADQISRVILVGPSHRVAFEGCAIPKAEQFSTPLGNVAIDQQGVAALMEDANIIVSDQAHQLEHSLEVHLPFLQTCLGQFTLLPIVTCDVTAEQVARMIEPLWDPHTLLVVSSDLSHFHSYSECNKIDERTCREIESGSTDISPYEACGSTGINAANYIIRAHGYHLTRLSRVNSGDTQYGDKQRVVGYVSYTICQ</sequence>
<dbReference type="NCBIfam" id="TIGR04336">
    <property type="entry name" value="AmmeMemoSam_B"/>
    <property type="match status" value="1"/>
</dbReference>
<dbReference type="OrthoDB" id="9782820at2"/>
<dbReference type="HAMAP" id="MF_00055">
    <property type="entry name" value="MEMO1"/>
    <property type="match status" value="1"/>
</dbReference>
<comment type="similarity">
    <text evidence="1 2">Belongs to the MEMO1 family.</text>
</comment>
<protein>
    <recommendedName>
        <fullName evidence="2">MEMO1 family protein SAMN04488244_101269</fullName>
    </recommendedName>
</protein>
<dbReference type="PANTHER" id="PTHR11060:SF0">
    <property type="entry name" value="PROTEIN MEMO1"/>
    <property type="match status" value="1"/>
</dbReference>
<dbReference type="Gene3D" id="3.40.830.10">
    <property type="entry name" value="LigB-like"/>
    <property type="match status" value="1"/>
</dbReference>
<dbReference type="RefSeq" id="WP_103878513.1">
    <property type="nucleotide sequence ID" value="NZ_FNVG01000001.1"/>
</dbReference>
<evidence type="ECO:0000256" key="1">
    <source>
        <dbReference type="ARBA" id="ARBA00006315"/>
    </source>
</evidence>
<name>A0A1H5S9I5_9VIBR</name>
<dbReference type="CDD" id="cd07361">
    <property type="entry name" value="MEMO_like"/>
    <property type="match status" value="1"/>
</dbReference>
<evidence type="ECO:0000256" key="2">
    <source>
        <dbReference type="HAMAP-Rule" id="MF_00055"/>
    </source>
</evidence>
<organism evidence="3 4">
    <name type="scientific">Vibrio hangzhouensis</name>
    <dbReference type="NCBI Taxonomy" id="462991"/>
    <lineage>
        <taxon>Bacteria</taxon>
        <taxon>Pseudomonadati</taxon>
        <taxon>Pseudomonadota</taxon>
        <taxon>Gammaproteobacteria</taxon>
        <taxon>Vibrionales</taxon>
        <taxon>Vibrionaceae</taxon>
        <taxon>Vibrio</taxon>
    </lineage>
</organism>
<reference evidence="4" key="1">
    <citation type="submission" date="2016-10" db="EMBL/GenBank/DDBJ databases">
        <authorList>
            <person name="Varghese N."/>
            <person name="Submissions S."/>
        </authorList>
    </citation>
    <scope>NUCLEOTIDE SEQUENCE [LARGE SCALE GENOMIC DNA]</scope>
    <source>
        <strain evidence="4">CGMCC 1.7062</strain>
    </source>
</reference>
<dbReference type="Pfam" id="PF01875">
    <property type="entry name" value="Memo"/>
    <property type="match status" value="1"/>
</dbReference>
<evidence type="ECO:0000313" key="3">
    <source>
        <dbReference type="EMBL" id="SEF46477.1"/>
    </source>
</evidence>
<dbReference type="AlphaFoldDB" id="A0A1H5S9I5"/>